<protein>
    <submittedName>
        <fullName evidence="1">Uncharacterized protein</fullName>
    </submittedName>
</protein>
<accession>A0A6C0J8V4</accession>
<organism evidence="1">
    <name type="scientific">viral metagenome</name>
    <dbReference type="NCBI Taxonomy" id="1070528"/>
    <lineage>
        <taxon>unclassified sequences</taxon>
        <taxon>metagenomes</taxon>
        <taxon>organismal metagenomes</taxon>
    </lineage>
</organism>
<proteinExistence type="predicted"/>
<name>A0A6C0J8V4_9ZZZZ</name>
<reference evidence="1" key="1">
    <citation type="journal article" date="2020" name="Nature">
        <title>Giant virus diversity and host interactions through global metagenomics.</title>
        <authorList>
            <person name="Schulz F."/>
            <person name="Roux S."/>
            <person name="Paez-Espino D."/>
            <person name="Jungbluth S."/>
            <person name="Walsh D.A."/>
            <person name="Denef V.J."/>
            <person name="McMahon K.D."/>
            <person name="Konstantinidis K.T."/>
            <person name="Eloe-Fadrosh E.A."/>
            <person name="Kyrpides N.C."/>
            <person name="Woyke T."/>
        </authorList>
    </citation>
    <scope>NUCLEOTIDE SEQUENCE</scope>
    <source>
        <strain evidence="1">GVMAG-M-3300025880-75</strain>
    </source>
</reference>
<dbReference type="EMBL" id="MN740355">
    <property type="protein sequence ID" value="QHU02195.1"/>
    <property type="molecule type" value="Genomic_DNA"/>
</dbReference>
<sequence length="122" mass="14835">MYNYSINTTYLDIKDEDQDTQYRKELLEVFMLHEYRHKPIMKTIEFCFKQYGEQHQVKIILTELIKHSTFPFGLDQATAFTILFSFENFYYFHKALKNMERNSTINPELYKNIIENLQKNSL</sequence>
<evidence type="ECO:0000313" key="1">
    <source>
        <dbReference type="EMBL" id="QHU02195.1"/>
    </source>
</evidence>
<dbReference type="AlphaFoldDB" id="A0A6C0J8V4"/>